<comment type="caution">
    <text evidence="3">The sequence shown here is derived from an EMBL/GenBank/DDBJ whole genome shotgun (WGS) entry which is preliminary data.</text>
</comment>
<proteinExistence type="predicted"/>
<dbReference type="Proteomes" id="UP001166585">
    <property type="component" value="Unassembled WGS sequence"/>
</dbReference>
<evidence type="ECO:0008006" key="5">
    <source>
        <dbReference type="Google" id="ProtNLM"/>
    </source>
</evidence>
<evidence type="ECO:0000313" key="4">
    <source>
        <dbReference type="Proteomes" id="UP001166585"/>
    </source>
</evidence>
<dbReference type="PROSITE" id="PS51257">
    <property type="entry name" value="PROKAR_LIPOPROTEIN"/>
    <property type="match status" value="1"/>
</dbReference>
<organism evidence="3 4">
    <name type="scientific">Ancylobacter radicis</name>
    <dbReference type="NCBI Taxonomy" id="2836179"/>
    <lineage>
        <taxon>Bacteria</taxon>
        <taxon>Pseudomonadati</taxon>
        <taxon>Pseudomonadota</taxon>
        <taxon>Alphaproteobacteria</taxon>
        <taxon>Hyphomicrobiales</taxon>
        <taxon>Xanthobacteraceae</taxon>
        <taxon>Ancylobacter</taxon>
    </lineage>
</organism>
<dbReference type="RefSeq" id="WP_213755717.1">
    <property type="nucleotide sequence ID" value="NZ_JAHCQH010000017.1"/>
</dbReference>
<name>A0ABS5R872_9HYPH</name>
<protein>
    <recommendedName>
        <fullName evidence="5">Lipoprotein</fullName>
    </recommendedName>
</protein>
<evidence type="ECO:0000256" key="1">
    <source>
        <dbReference type="SAM" id="MobiDB-lite"/>
    </source>
</evidence>
<sequence length="90" mass="9596">MKSMTHPARIAAMAAVLAALALAGCSAFVPPEMAKPILPHQEQAYPNFGAPAQVGDRPVMTPAQTAKMQTDLQGLARQQQQVETESEQPQ</sequence>
<keyword evidence="2" id="KW-0732">Signal</keyword>
<accession>A0ABS5R872</accession>
<reference evidence="3" key="1">
    <citation type="submission" date="2021-05" db="EMBL/GenBank/DDBJ databases">
        <authorList>
            <person name="Sun Q."/>
            <person name="Inoue M."/>
        </authorList>
    </citation>
    <scope>NUCLEOTIDE SEQUENCE</scope>
    <source>
        <strain evidence="3">VKM B-3255</strain>
    </source>
</reference>
<evidence type="ECO:0000313" key="3">
    <source>
        <dbReference type="EMBL" id="MBS9477870.1"/>
    </source>
</evidence>
<feature type="signal peptide" evidence="2">
    <location>
        <begin position="1"/>
        <end position="23"/>
    </location>
</feature>
<keyword evidence="4" id="KW-1185">Reference proteome</keyword>
<dbReference type="EMBL" id="JAHCQH010000017">
    <property type="protein sequence ID" value="MBS9477870.1"/>
    <property type="molecule type" value="Genomic_DNA"/>
</dbReference>
<evidence type="ECO:0000256" key="2">
    <source>
        <dbReference type="SAM" id="SignalP"/>
    </source>
</evidence>
<feature type="chain" id="PRO_5045285145" description="Lipoprotein" evidence="2">
    <location>
        <begin position="24"/>
        <end position="90"/>
    </location>
</feature>
<gene>
    <name evidence="3" type="ORF">KIP89_12220</name>
</gene>
<feature type="region of interest" description="Disordered" evidence="1">
    <location>
        <begin position="70"/>
        <end position="90"/>
    </location>
</feature>